<evidence type="ECO:0000256" key="4">
    <source>
        <dbReference type="ARBA" id="ARBA00022980"/>
    </source>
</evidence>
<dbReference type="GO" id="GO:0003735">
    <property type="term" value="F:structural constituent of ribosome"/>
    <property type="evidence" value="ECO:0007669"/>
    <property type="project" value="InterPro"/>
</dbReference>
<dbReference type="GO" id="GO:1990904">
    <property type="term" value="C:ribonucleoprotein complex"/>
    <property type="evidence" value="ECO:0007669"/>
    <property type="project" value="UniProtKB-KW"/>
</dbReference>
<keyword evidence="5 7" id="KW-0687">Ribonucleoprotein</keyword>
<evidence type="ECO:0000313" key="10">
    <source>
        <dbReference type="Proteomes" id="UP000176992"/>
    </source>
</evidence>
<keyword evidence="4 7" id="KW-0689">Ribosomal protein</keyword>
<organism evidence="9 10">
    <name type="scientific">Candidatus Glassbacteria bacterium GWA2_58_10</name>
    <dbReference type="NCBI Taxonomy" id="1817865"/>
    <lineage>
        <taxon>Bacteria</taxon>
        <taxon>Candidatus Glassiibacteriota</taxon>
    </lineage>
</organism>
<dbReference type="AlphaFoldDB" id="A0A1F5YHR6"/>
<evidence type="ECO:0000256" key="1">
    <source>
        <dbReference type="ARBA" id="ARBA00006471"/>
    </source>
</evidence>
<comment type="subunit">
    <text evidence="7">Part of the 30S ribosomal subunit. Contacts proteins S5 and S12.</text>
</comment>
<dbReference type="GO" id="GO:0005737">
    <property type="term" value="C:cytoplasm"/>
    <property type="evidence" value="ECO:0007669"/>
    <property type="project" value="UniProtKB-ARBA"/>
</dbReference>
<evidence type="ECO:0000256" key="2">
    <source>
        <dbReference type="ARBA" id="ARBA00022730"/>
    </source>
</evidence>
<dbReference type="InterPro" id="IPR000630">
    <property type="entry name" value="Ribosomal_uS8"/>
</dbReference>
<dbReference type="PROSITE" id="PS00053">
    <property type="entry name" value="RIBOSOMAL_S8"/>
    <property type="match status" value="1"/>
</dbReference>
<dbReference type="PANTHER" id="PTHR11758">
    <property type="entry name" value="40S RIBOSOMAL PROTEIN S15A"/>
    <property type="match status" value="1"/>
</dbReference>
<dbReference type="Gene3D" id="3.30.1370.30">
    <property type="match status" value="1"/>
</dbReference>
<evidence type="ECO:0000256" key="6">
    <source>
        <dbReference type="ARBA" id="ARBA00035258"/>
    </source>
</evidence>
<evidence type="ECO:0000313" key="9">
    <source>
        <dbReference type="EMBL" id="OGF99737.1"/>
    </source>
</evidence>
<dbReference type="NCBIfam" id="NF001109">
    <property type="entry name" value="PRK00136.1"/>
    <property type="match status" value="1"/>
</dbReference>
<dbReference type="Pfam" id="PF00410">
    <property type="entry name" value="Ribosomal_S8"/>
    <property type="match status" value="1"/>
</dbReference>
<dbReference type="Proteomes" id="UP000176992">
    <property type="component" value="Unassembled WGS sequence"/>
</dbReference>
<evidence type="ECO:0000256" key="7">
    <source>
        <dbReference type="HAMAP-Rule" id="MF_01302"/>
    </source>
</evidence>
<keyword evidence="2 7" id="KW-0699">rRNA-binding</keyword>
<evidence type="ECO:0000256" key="5">
    <source>
        <dbReference type="ARBA" id="ARBA00023274"/>
    </source>
</evidence>
<comment type="similarity">
    <text evidence="1 7 8">Belongs to the universal ribosomal protein uS8 family.</text>
</comment>
<dbReference type="InterPro" id="IPR047863">
    <property type="entry name" value="Ribosomal_uS8_CS"/>
</dbReference>
<comment type="function">
    <text evidence="7">One of the primary rRNA binding proteins, it binds directly to 16S rRNA central domain where it helps coordinate assembly of the platform of the 30S subunit.</text>
</comment>
<dbReference type="Gene3D" id="3.30.1490.10">
    <property type="match status" value="1"/>
</dbReference>
<evidence type="ECO:0000256" key="3">
    <source>
        <dbReference type="ARBA" id="ARBA00022884"/>
    </source>
</evidence>
<dbReference type="GO" id="GO:0005840">
    <property type="term" value="C:ribosome"/>
    <property type="evidence" value="ECO:0007669"/>
    <property type="project" value="UniProtKB-KW"/>
</dbReference>
<sequence length="132" mass="15042">MPMTDPIADMLTRIRNGYQARHIRVDVPCSKLAREMARLLLEEKLIGNFREIADNRQNVLRVYLKYGQDESPAMLGSKKVSKPGRRIYKRASEIKRIRNGLGMAIISTSQGLITDRTARKKHVGGEVLAHVW</sequence>
<protein>
    <recommendedName>
        <fullName evidence="6 7">Small ribosomal subunit protein uS8</fullName>
    </recommendedName>
</protein>
<dbReference type="FunFam" id="3.30.1490.10:FF:000001">
    <property type="entry name" value="30S ribosomal protein S8"/>
    <property type="match status" value="1"/>
</dbReference>
<accession>A0A1F5YHR6</accession>
<dbReference type="FunFam" id="3.30.1370.30:FF:000002">
    <property type="entry name" value="30S ribosomal protein S8"/>
    <property type="match status" value="1"/>
</dbReference>
<dbReference type="GO" id="GO:0006412">
    <property type="term" value="P:translation"/>
    <property type="evidence" value="ECO:0007669"/>
    <property type="project" value="UniProtKB-UniRule"/>
</dbReference>
<dbReference type="EMBL" id="MFIV01000013">
    <property type="protein sequence ID" value="OGF99737.1"/>
    <property type="molecule type" value="Genomic_DNA"/>
</dbReference>
<dbReference type="GO" id="GO:0019843">
    <property type="term" value="F:rRNA binding"/>
    <property type="evidence" value="ECO:0007669"/>
    <property type="project" value="UniProtKB-UniRule"/>
</dbReference>
<dbReference type="SUPFAM" id="SSF56047">
    <property type="entry name" value="Ribosomal protein S8"/>
    <property type="match status" value="1"/>
</dbReference>
<dbReference type="HAMAP" id="MF_01302_B">
    <property type="entry name" value="Ribosomal_uS8_B"/>
    <property type="match status" value="1"/>
</dbReference>
<dbReference type="InterPro" id="IPR035987">
    <property type="entry name" value="Ribosomal_uS8_sf"/>
</dbReference>
<evidence type="ECO:0000256" key="8">
    <source>
        <dbReference type="RuleBase" id="RU003660"/>
    </source>
</evidence>
<name>A0A1F5YHR6_9BACT</name>
<gene>
    <name evidence="7" type="primary">rpsH</name>
    <name evidence="9" type="ORF">A2Z86_11055</name>
</gene>
<proteinExistence type="inferred from homology"/>
<keyword evidence="3 7" id="KW-0694">RNA-binding</keyword>
<reference evidence="9 10" key="1">
    <citation type="journal article" date="2016" name="Nat. Commun.">
        <title>Thousands of microbial genomes shed light on interconnected biogeochemical processes in an aquifer system.</title>
        <authorList>
            <person name="Anantharaman K."/>
            <person name="Brown C.T."/>
            <person name="Hug L.A."/>
            <person name="Sharon I."/>
            <person name="Castelle C.J."/>
            <person name="Probst A.J."/>
            <person name="Thomas B.C."/>
            <person name="Singh A."/>
            <person name="Wilkins M.J."/>
            <person name="Karaoz U."/>
            <person name="Brodie E.L."/>
            <person name="Williams K.H."/>
            <person name="Hubbard S.S."/>
            <person name="Banfield J.F."/>
        </authorList>
    </citation>
    <scope>NUCLEOTIDE SEQUENCE [LARGE SCALE GENOMIC DNA]</scope>
</reference>
<comment type="caution">
    <text evidence="9">The sequence shown here is derived from an EMBL/GenBank/DDBJ whole genome shotgun (WGS) entry which is preliminary data.</text>
</comment>